<dbReference type="RefSeq" id="WP_247414019.1">
    <property type="nucleotide sequence ID" value="NZ_JALLGW010000001.1"/>
</dbReference>
<comment type="subcellular location">
    <subcellularLocation>
        <location evidence="1">Endomembrane system</location>
        <topology evidence="1">Multi-pass membrane protein</topology>
    </subcellularLocation>
</comment>
<evidence type="ECO:0000256" key="4">
    <source>
        <dbReference type="ARBA" id="ARBA00023136"/>
    </source>
</evidence>
<keyword evidence="3 5" id="KW-1133">Transmembrane helix</keyword>
<evidence type="ECO:0000256" key="5">
    <source>
        <dbReference type="SAM" id="Phobius"/>
    </source>
</evidence>
<dbReference type="Proteomes" id="UP001596099">
    <property type="component" value="Unassembled WGS sequence"/>
</dbReference>
<feature type="transmembrane region" description="Helical" evidence="5">
    <location>
        <begin position="90"/>
        <end position="112"/>
    </location>
</feature>
<keyword evidence="2 5" id="KW-0812">Transmembrane</keyword>
<dbReference type="AlphaFoldDB" id="A0ABD5RKQ9"/>
<feature type="domain" description="DUF1232" evidence="6">
    <location>
        <begin position="30"/>
        <end position="61"/>
    </location>
</feature>
<gene>
    <name evidence="7" type="ORF">ACFPYI_07150</name>
</gene>
<dbReference type="InterPro" id="IPR010652">
    <property type="entry name" value="DUF1232"/>
</dbReference>
<evidence type="ECO:0000256" key="1">
    <source>
        <dbReference type="ARBA" id="ARBA00004127"/>
    </source>
</evidence>
<keyword evidence="8" id="KW-1185">Reference proteome</keyword>
<proteinExistence type="predicted"/>
<organism evidence="7 8">
    <name type="scientific">Halomarina salina</name>
    <dbReference type="NCBI Taxonomy" id="1872699"/>
    <lineage>
        <taxon>Archaea</taxon>
        <taxon>Methanobacteriati</taxon>
        <taxon>Methanobacteriota</taxon>
        <taxon>Stenosarchaea group</taxon>
        <taxon>Halobacteria</taxon>
        <taxon>Halobacteriales</taxon>
        <taxon>Natronomonadaceae</taxon>
        <taxon>Halomarina</taxon>
    </lineage>
</organism>
<accession>A0ABD5RKQ9</accession>
<dbReference type="EMBL" id="JBHSQH010000001">
    <property type="protein sequence ID" value="MFC5971106.1"/>
    <property type="molecule type" value="Genomic_DNA"/>
</dbReference>
<keyword evidence="4 5" id="KW-0472">Membrane</keyword>
<evidence type="ECO:0000313" key="8">
    <source>
        <dbReference type="Proteomes" id="UP001596099"/>
    </source>
</evidence>
<sequence>MSRLRLGVLPEAYTLVRVAFDERTPRRATALVLALVAYLLVPLDVLPDVVLGVGWLDDLTLGVVVHRLVLRSVPPDVVADHRAVARENAVTAGAVLLVAVVAALTVTLLAAWRLGVV</sequence>
<dbReference type="GO" id="GO:0012505">
    <property type="term" value="C:endomembrane system"/>
    <property type="evidence" value="ECO:0007669"/>
    <property type="project" value="UniProtKB-SubCell"/>
</dbReference>
<reference evidence="7 8" key="1">
    <citation type="journal article" date="2019" name="Int. J. Syst. Evol. Microbiol.">
        <title>The Global Catalogue of Microorganisms (GCM) 10K type strain sequencing project: providing services to taxonomists for standard genome sequencing and annotation.</title>
        <authorList>
            <consortium name="The Broad Institute Genomics Platform"/>
            <consortium name="The Broad Institute Genome Sequencing Center for Infectious Disease"/>
            <person name="Wu L."/>
            <person name="Ma J."/>
        </authorList>
    </citation>
    <scope>NUCLEOTIDE SEQUENCE [LARGE SCALE GENOMIC DNA]</scope>
    <source>
        <strain evidence="7 8">CGMCC 1.12543</strain>
    </source>
</reference>
<name>A0ABD5RKQ9_9EURY</name>
<evidence type="ECO:0000313" key="7">
    <source>
        <dbReference type="EMBL" id="MFC5971106.1"/>
    </source>
</evidence>
<protein>
    <submittedName>
        <fullName evidence="7">YkvA family protein</fullName>
    </submittedName>
</protein>
<dbReference type="Pfam" id="PF06803">
    <property type="entry name" value="DUF1232"/>
    <property type="match status" value="1"/>
</dbReference>
<feature type="transmembrane region" description="Helical" evidence="5">
    <location>
        <begin position="27"/>
        <end position="43"/>
    </location>
</feature>
<evidence type="ECO:0000256" key="3">
    <source>
        <dbReference type="ARBA" id="ARBA00022989"/>
    </source>
</evidence>
<evidence type="ECO:0000259" key="6">
    <source>
        <dbReference type="Pfam" id="PF06803"/>
    </source>
</evidence>
<comment type="caution">
    <text evidence="7">The sequence shown here is derived from an EMBL/GenBank/DDBJ whole genome shotgun (WGS) entry which is preliminary data.</text>
</comment>
<evidence type="ECO:0000256" key="2">
    <source>
        <dbReference type="ARBA" id="ARBA00022692"/>
    </source>
</evidence>